<reference evidence="2" key="1">
    <citation type="journal article" date="2021" name="Nat. Microbiol.">
        <title>Cocultivation of an ultrasmall environmental parasitic bacterium with lytic ability against bacteria associated with wastewater foams.</title>
        <authorList>
            <person name="Batinovic S."/>
            <person name="Rose J.J.A."/>
            <person name="Ratcliffe J."/>
            <person name="Seviour R.J."/>
            <person name="Petrovski S."/>
        </authorList>
    </citation>
    <scope>NUCLEOTIDE SEQUENCE</scope>
    <source>
        <strain evidence="2">CON44</strain>
    </source>
</reference>
<dbReference type="EMBL" id="CP045810">
    <property type="protein sequence ID" value="QHN40072.1"/>
    <property type="molecule type" value="Genomic_DNA"/>
</dbReference>
<dbReference type="Gene3D" id="2.70.70.10">
    <property type="entry name" value="Glucose Permease (Domain IIA)"/>
    <property type="match status" value="1"/>
</dbReference>
<dbReference type="InterPro" id="IPR011055">
    <property type="entry name" value="Dup_hybrid_motif"/>
</dbReference>
<feature type="domain" description="M23ase beta-sheet core" evidence="1">
    <location>
        <begin position="151"/>
        <end position="246"/>
    </location>
</feature>
<dbReference type="PANTHER" id="PTHR21666">
    <property type="entry name" value="PEPTIDASE-RELATED"/>
    <property type="match status" value="1"/>
</dbReference>
<dbReference type="InterPro" id="IPR050570">
    <property type="entry name" value="Cell_wall_metabolism_enzyme"/>
</dbReference>
<dbReference type="GO" id="GO:0004222">
    <property type="term" value="F:metalloendopeptidase activity"/>
    <property type="evidence" value="ECO:0007669"/>
    <property type="project" value="TreeGrafter"/>
</dbReference>
<name>A0A857LUU5_9ACTN</name>
<dbReference type="CDD" id="cd12797">
    <property type="entry name" value="M23_peptidase"/>
    <property type="match status" value="1"/>
</dbReference>
<dbReference type="PANTHER" id="PTHR21666:SF270">
    <property type="entry name" value="MUREIN HYDROLASE ACTIVATOR ENVC"/>
    <property type="match status" value="1"/>
</dbReference>
<proteinExistence type="predicted"/>
<dbReference type="InterPro" id="IPR016047">
    <property type="entry name" value="M23ase_b-sheet_dom"/>
</dbReference>
<sequence length="258" mass="26703">MSRHRLNSTASIPAVDLLPSDGSSSGYRGGQHRVAKSSAVSATTVAGAAVALAGAIGLAAGGAAQAATPSTPTTGHKAPVLPTMPALADLPNVADLAADLSKQVNLPADIDKAMRDLLPKKLPVPEQHKHTAVRPVHGTVTSGYGARWGVVHYGVDIANKIGTPIYAVTDGTVIESGPASGFGQWVRVRQDDGTIGVFGHVDQSFVKAGQKVKAGDQIATVGNRGNSTGPHLHYEVWDKNGNKINPQVWLKKRGVDVD</sequence>
<protein>
    <submittedName>
        <fullName evidence="2">Peptidoglycan DD-metalloendopeptidase family protein</fullName>
    </submittedName>
</protein>
<gene>
    <name evidence="2" type="ORF">GII30_13770</name>
</gene>
<accession>A0A857LUU5</accession>
<evidence type="ECO:0000259" key="1">
    <source>
        <dbReference type="Pfam" id="PF01551"/>
    </source>
</evidence>
<dbReference type="AlphaFoldDB" id="A0A857LUU5"/>
<evidence type="ECO:0000313" key="2">
    <source>
        <dbReference type="EMBL" id="QHN40072.1"/>
    </source>
</evidence>
<dbReference type="RefSeq" id="WP_005189982.1">
    <property type="nucleotide sequence ID" value="NZ_CP045804.1"/>
</dbReference>
<dbReference type="Pfam" id="PF01551">
    <property type="entry name" value="Peptidase_M23"/>
    <property type="match status" value="1"/>
</dbReference>
<dbReference type="SUPFAM" id="SSF51261">
    <property type="entry name" value="Duplicated hybrid motif"/>
    <property type="match status" value="1"/>
</dbReference>
<organism evidence="2">
    <name type="scientific">Gordonia amarae</name>
    <dbReference type="NCBI Taxonomy" id="36821"/>
    <lineage>
        <taxon>Bacteria</taxon>
        <taxon>Bacillati</taxon>
        <taxon>Actinomycetota</taxon>
        <taxon>Actinomycetes</taxon>
        <taxon>Mycobacteriales</taxon>
        <taxon>Gordoniaceae</taxon>
        <taxon>Gordonia</taxon>
    </lineage>
</organism>